<feature type="active site" evidence="2">
    <location>
        <position position="345"/>
    </location>
</feature>
<organism evidence="6 7">
    <name type="scientific">Sphingomonas dokdonensis</name>
    <dbReference type="NCBI Taxonomy" id="344880"/>
    <lineage>
        <taxon>Bacteria</taxon>
        <taxon>Pseudomonadati</taxon>
        <taxon>Pseudomonadota</taxon>
        <taxon>Alphaproteobacteria</taxon>
        <taxon>Sphingomonadales</taxon>
        <taxon>Sphingomonadaceae</taxon>
        <taxon>Sphingomonas</taxon>
    </lineage>
</organism>
<dbReference type="Proteomes" id="UP000197290">
    <property type="component" value="Unassembled WGS sequence"/>
</dbReference>
<reference evidence="6 7" key="1">
    <citation type="submission" date="2017-03" db="EMBL/GenBank/DDBJ databases">
        <title>Genome sequence of Sphingomonas dokdonensis DSM 21029.</title>
        <authorList>
            <person name="Poehlein A."/>
            <person name="Wuebbeler J.H."/>
            <person name="Steinbuechel A."/>
            <person name="Daniel R."/>
        </authorList>
    </citation>
    <scope>NUCLEOTIDE SEQUENCE [LARGE SCALE GENOMIC DNA]</scope>
    <source>
        <strain evidence="6 7">DSM 21029</strain>
    </source>
</reference>
<accession>A0A245ZPG7</accession>
<dbReference type="Gene3D" id="3.40.50.1820">
    <property type="entry name" value="alpha/beta hydrolase"/>
    <property type="match status" value="1"/>
</dbReference>
<dbReference type="InterPro" id="IPR008220">
    <property type="entry name" value="HAT_MetX-like"/>
</dbReference>
<dbReference type="PIRSF" id="PIRSF000443">
    <property type="entry name" value="Homoser_Ac_trans"/>
    <property type="match status" value="1"/>
</dbReference>
<feature type="region of interest" description="Disordered" evidence="3">
    <location>
        <begin position="18"/>
        <end position="39"/>
    </location>
</feature>
<dbReference type="GO" id="GO:0009092">
    <property type="term" value="P:homoserine metabolic process"/>
    <property type="evidence" value="ECO:0007669"/>
    <property type="project" value="TreeGrafter"/>
</dbReference>
<dbReference type="InterPro" id="IPR029058">
    <property type="entry name" value="AB_hydrolase_fold"/>
</dbReference>
<evidence type="ECO:0000256" key="1">
    <source>
        <dbReference type="ARBA" id="ARBA00022679"/>
    </source>
</evidence>
<evidence type="ECO:0000256" key="4">
    <source>
        <dbReference type="SAM" id="SignalP"/>
    </source>
</evidence>
<feature type="active site" description="Nucleophile" evidence="2">
    <location>
        <position position="169"/>
    </location>
</feature>
<evidence type="ECO:0000256" key="2">
    <source>
        <dbReference type="PIRSR" id="PIRSR000443-1"/>
    </source>
</evidence>
<feature type="chain" id="PRO_5012196486" evidence="4">
    <location>
        <begin position="18"/>
        <end position="370"/>
    </location>
</feature>
<dbReference type="NCBIfam" id="NF005071">
    <property type="entry name" value="PRK06489.1"/>
    <property type="match status" value="1"/>
</dbReference>
<dbReference type="OrthoDB" id="9800754at2"/>
<dbReference type="GO" id="GO:0009086">
    <property type="term" value="P:methionine biosynthetic process"/>
    <property type="evidence" value="ECO:0007669"/>
    <property type="project" value="TreeGrafter"/>
</dbReference>
<feature type="domain" description="AB hydrolase-1" evidence="5">
    <location>
        <begin position="79"/>
        <end position="336"/>
    </location>
</feature>
<dbReference type="SUPFAM" id="SSF53474">
    <property type="entry name" value="alpha/beta-Hydrolases"/>
    <property type="match status" value="1"/>
</dbReference>
<evidence type="ECO:0000259" key="5">
    <source>
        <dbReference type="Pfam" id="PF00561"/>
    </source>
</evidence>
<comment type="caution">
    <text evidence="6">The sequence shown here is derived from an EMBL/GenBank/DDBJ whole genome shotgun (WGS) entry which is preliminary data.</text>
</comment>
<evidence type="ECO:0000256" key="3">
    <source>
        <dbReference type="SAM" id="MobiDB-lite"/>
    </source>
</evidence>
<feature type="active site" evidence="2">
    <location>
        <position position="311"/>
    </location>
</feature>
<keyword evidence="4" id="KW-0732">Signal</keyword>
<dbReference type="EMBL" id="NBBI01000002">
    <property type="protein sequence ID" value="OWK31654.1"/>
    <property type="molecule type" value="Genomic_DNA"/>
</dbReference>
<keyword evidence="6" id="KW-0012">Acyltransferase</keyword>
<name>A0A245ZPG7_9SPHN</name>
<keyword evidence="7" id="KW-1185">Reference proteome</keyword>
<dbReference type="RefSeq" id="WP_088366955.1">
    <property type="nucleotide sequence ID" value="NZ_NBBI01000002.1"/>
</dbReference>
<dbReference type="GO" id="GO:0004414">
    <property type="term" value="F:homoserine O-acetyltransferase activity"/>
    <property type="evidence" value="ECO:0007669"/>
    <property type="project" value="UniProtKB-EC"/>
</dbReference>
<gene>
    <name evidence="6" type="primary">metX_1</name>
    <name evidence="6" type="ORF">SPDO_16640</name>
</gene>
<protein>
    <submittedName>
        <fullName evidence="6">Homoserine O-acetyltransferase</fullName>
        <ecNumber evidence="6">2.3.1.31</ecNumber>
    </submittedName>
</protein>
<keyword evidence="1 6" id="KW-0808">Transferase</keyword>
<sequence length="370" mass="40428">MRFLPLLALLAATSVASQTTQPVATPANPAPAPARWPTKEGDVTLPAFRFKTGETMDVRMHYTTLGTPRRGPDGQINNAVMVLHGTGGSGKQFLSPQFADELYGPGQPFDITRHYVILPDNIGHGASSKPSDGKRMAFPKYDYDDMVAAQKAMLDKLGVTRLQVILGTSMGCMHGFVWGETYPGFAERLAPFACLPVPIAGMNRMWRKMLIDGIKADPAWQGGNYTSQPEQGLRTAASLSIIAGSNPLALQKQYPTRAAAEAFLAEAFAKNSANRDANDYIYQVDASRNYDPSPMLEKITVPVLWINSEDDFINPSGYGITEPAEKRMPRATFRLIAATPETKGHGTHTWAKFWKADLARLMAEPVTPAR</sequence>
<dbReference type="Pfam" id="PF00561">
    <property type="entry name" value="Abhydrolase_1"/>
    <property type="match status" value="1"/>
</dbReference>
<dbReference type="InterPro" id="IPR000073">
    <property type="entry name" value="AB_hydrolase_1"/>
</dbReference>
<dbReference type="EC" id="2.3.1.31" evidence="6"/>
<proteinExistence type="predicted"/>
<evidence type="ECO:0000313" key="6">
    <source>
        <dbReference type="EMBL" id="OWK31654.1"/>
    </source>
</evidence>
<feature type="signal peptide" evidence="4">
    <location>
        <begin position="1"/>
        <end position="17"/>
    </location>
</feature>
<dbReference type="PANTHER" id="PTHR32268:SF11">
    <property type="entry name" value="HOMOSERINE O-ACETYLTRANSFERASE"/>
    <property type="match status" value="1"/>
</dbReference>
<dbReference type="PANTHER" id="PTHR32268">
    <property type="entry name" value="HOMOSERINE O-ACETYLTRANSFERASE"/>
    <property type="match status" value="1"/>
</dbReference>
<evidence type="ECO:0000313" key="7">
    <source>
        <dbReference type="Proteomes" id="UP000197290"/>
    </source>
</evidence>
<dbReference type="AlphaFoldDB" id="A0A245ZPG7"/>